<keyword evidence="1" id="KW-0479">Metal-binding</keyword>
<gene>
    <name evidence="7" type="primary">Trim59</name>
    <name evidence="7" type="ORF">CALVIR_R04793</name>
</gene>
<evidence type="ECO:0000256" key="1">
    <source>
        <dbReference type="ARBA" id="ARBA00022723"/>
    </source>
</evidence>
<organism evidence="7 8">
    <name type="scientific">Calyptomena viridis</name>
    <name type="common">Lesser green broadbill</name>
    <dbReference type="NCBI Taxonomy" id="135972"/>
    <lineage>
        <taxon>Eukaryota</taxon>
        <taxon>Metazoa</taxon>
        <taxon>Chordata</taxon>
        <taxon>Craniata</taxon>
        <taxon>Vertebrata</taxon>
        <taxon>Euteleostomi</taxon>
        <taxon>Archelosauria</taxon>
        <taxon>Archosauria</taxon>
        <taxon>Dinosauria</taxon>
        <taxon>Saurischia</taxon>
        <taxon>Theropoda</taxon>
        <taxon>Coelurosauria</taxon>
        <taxon>Aves</taxon>
        <taxon>Neognathae</taxon>
        <taxon>Neoaves</taxon>
        <taxon>Telluraves</taxon>
        <taxon>Australaves</taxon>
        <taxon>Passeriformes</taxon>
        <taxon>Eurylaimidae</taxon>
        <taxon>Calyptomena</taxon>
    </lineage>
</organism>
<evidence type="ECO:0000259" key="6">
    <source>
        <dbReference type="PROSITE" id="PS50119"/>
    </source>
</evidence>
<dbReference type="Proteomes" id="UP000642973">
    <property type="component" value="Unassembled WGS sequence"/>
</dbReference>
<evidence type="ECO:0000313" key="7">
    <source>
        <dbReference type="EMBL" id="NWI50476.1"/>
    </source>
</evidence>
<dbReference type="SUPFAM" id="SSF57850">
    <property type="entry name" value="RING/U-box"/>
    <property type="match status" value="1"/>
</dbReference>
<dbReference type="InterPro" id="IPR013083">
    <property type="entry name" value="Znf_RING/FYVE/PHD"/>
</dbReference>
<dbReference type="AlphaFoldDB" id="A0A851C264"/>
<reference evidence="7" key="1">
    <citation type="submission" date="2019-10" db="EMBL/GenBank/DDBJ databases">
        <title>Bird 10,000 Genomes (B10K) Project - Family phase.</title>
        <authorList>
            <person name="Zhang G."/>
        </authorList>
    </citation>
    <scope>NUCLEOTIDE SEQUENCE</scope>
    <source>
        <strain evidence="7">B10K-DU-002-55</strain>
        <tissue evidence="7">Muscle</tissue>
    </source>
</reference>
<dbReference type="InterPro" id="IPR001841">
    <property type="entry name" value="Znf_RING"/>
</dbReference>
<feature type="domain" description="RING-type" evidence="5">
    <location>
        <begin position="10"/>
        <end position="56"/>
    </location>
</feature>
<keyword evidence="2 4" id="KW-0863">Zinc-finger</keyword>
<feature type="non-terminal residue" evidence="7">
    <location>
        <position position="402"/>
    </location>
</feature>
<dbReference type="SUPFAM" id="SSF57845">
    <property type="entry name" value="B-box zinc-binding domain"/>
    <property type="match status" value="1"/>
</dbReference>
<dbReference type="SMART" id="SM00336">
    <property type="entry name" value="BBOX"/>
    <property type="match status" value="1"/>
</dbReference>
<comment type="caution">
    <text evidence="7">The sequence shown here is derived from an EMBL/GenBank/DDBJ whole genome shotgun (WGS) entry which is preliminary data.</text>
</comment>
<dbReference type="GO" id="GO:0061630">
    <property type="term" value="F:ubiquitin protein ligase activity"/>
    <property type="evidence" value="ECO:0007669"/>
    <property type="project" value="TreeGrafter"/>
</dbReference>
<dbReference type="PANTHER" id="PTHR25462:SF229">
    <property type="entry name" value="TRANSCRIPTION INTERMEDIARY FACTOR 1-BETA"/>
    <property type="match status" value="1"/>
</dbReference>
<keyword evidence="8" id="KW-1185">Reference proteome</keyword>
<dbReference type="EMBL" id="WEIV01004651">
    <property type="protein sequence ID" value="NWI50476.1"/>
    <property type="molecule type" value="Genomic_DNA"/>
</dbReference>
<evidence type="ECO:0000256" key="4">
    <source>
        <dbReference type="PROSITE-ProRule" id="PRU00024"/>
    </source>
</evidence>
<dbReference type="InterPro" id="IPR047153">
    <property type="entry name" value="TRIM45/56/19-like"/>
</dbReference>
<dbReference type="Gene3D" id="3.30.160.60">
    <property type="entry name" value="Classic Zinc Finger"/>
    <property type="match status" value="1"/>
</dbReference>
<feature type="domain" description="B box-type" evidence="6">
    <location>
        <begin position="87"/>
        <end position="129"/>
    </location>
</feature>
<protein>
    <submittedName>
        <fullName evidence="7">TRI59 protein</fullName>
    </submittedName>
</protein>
<name>A0A851C264_CALVR</name>
<dbReference type="InterPro" id="IPR027370">
    <property type="entry name" value="Znf-RING_euk"/>
</dbReference>
<dbReference type="Gene3D" id="3.30.40.10">
    <property type="entry name" value="Zinc/RING finger domain, C3HC4 (zinc finger)"/>
    <property type="match status" value="1"/>
</dbReference>
<evidence type="ECO:0000313" key="8">
    <source>
        <dbReference type="Proteomes" id="UP000642973"/>
    </source>
</evidence>
<dbReference type="PROSITE" id="PS00518">
    <property type="entry name" value="ZF_RING_1"/>
    <property type="match status" value="1"/>
</dbReference>
<dbReference type="InterPro" id="IPR017907">
    <property type="entry name" value="Znf_RING_CS"/>
</dbReference>
<dbReference type="Pfam" id="PF00643">
    <property type="entry name" value="zf-B_box"/>
    <property type="match status" value="1"/>
</dbReference>
<dbReference type="Pfam" id="PF13445">
    <property type="entry name" value="zf-RING_UBOX"/>
    <property type="match status" value="1"/>
</dbReference>
<dbReference type="InterPro" id="IPR000315">
    <property type="entry name" value="Znf_B-box"/>
</dbReference>
<sequence length="402" mass="46330">MDRLEEELTCAVCYSIYEDPRVLPCSHTFCRNCLEELLQQSDRFSIRRRLKCPNCRAVVEVPAGVESLPINFALKAVIEKCQQEEPSDVRTCREHPRQPLNIYCLLDNKLVCGQCLTIGKHNGHPIDDLQSAYRKAKEAAGKLQEELSEKYWREVLLCYVKLSMQKSQCQSLVRSQRDVVEQYFKELGDTLEHKKQALLSALDDLKSCYLEEYEPLLEDVSKVKAEEIKLKYLNSSIQTERSPLTCLEKLDELRRRIKALKQKELPTVKPLEIYPRMEYLLKEEWSKTELGRLHKILPPKLKLIPRRKLCSKCPGKEGRESKEQLRAVNLPMILLLFGAIVGTVFSLHKALSCAVIQAAPAYIWDFLLHVYQDSCTLVQKAVDGLCHTFTSLVEFCRSFVPP</sequence>
<proteinExistence type="predicted"/>
<dbReference type="GO" id="GO:0008270">
    <property type="term" value="F:zinc ion binding"/>
    <property type="evidence" value="ECO:0007669"/>
    <property type="project" value="UniProtKB-KW"/>
</dbReference>
<dbReference type="PROSITE" id="PS50119">
    <property type="entry name" value="ZF_BBOX"/>
    <property type="match status" value="1"/>
</dbReference>
<evidence type="ECO:0000256" key="3">
    <source>
        <dbReference type="ARBA" id="ARBA00022833"/>
    </source>
</evidence>
<dbReference type="GO" id="GO:0006513">
    <property type="term" value="P:protein monoubiquitination"/>
    <property type="evidence" value="ECO:0007669"/>
    <property type="project" value="TreeGrafter"/>
</dbReference>
<keyword evidence="3" id="KW-0862">Zinc</keyword>
<dbReference type="SMART" id="SM00184">
    <property type="entry name" value="RING"/>
    <property type="match status" value="1"/>
</dbReference>
<dbReference type="FunFam" id="3.30.160.60:FF:000772">
    <property type="entry name" value="tripartite motif-containing protein 59"/>
    <property type="match status" value="1"/>
</dbReference>
<evidence type="ECO:0000256" key="2">
    <source>
        <dbReference type="ARBA" id="ARBA00022771"/>
    </source>
</evidence>
<accession>A0A851C264</accession>
<dbReference type="PANTHER" id="PTHR25462">
    <property type="entry name" value="BONUS, ISOFORM C-RELATED"/>
    <property type="match status" value="1"/>
</dbReference>
<dbReference type="PROSITE" id="PS50089">
    <property type="entry name" value="ZF_RING_2"/>
    <property type="match status" value="1"/>
</dbReference>
<feature type="non-terminal residue" evidence="7">
    <location>
        <position position="1"/>
    </location>
</feature>
<evidence type="ECO:0000259" key="5">
    <source>
        <dbReference type="PROSITE" id="PS50089"/>
    </source>
</evidence>